<feature type="signal peptide" evidence="1">
    <location>
        <begin position="1"/>
        <end position="22"/>
    </location>
</feature>
<evidence type="ECO:0000313" key="2">
    <source>
        <dbReference type="EMBL" id="MXU97551.1"/>
    </source>
</evidence>
<proteinExistence type="predicted"/>
<reference evidence="2" key="1">
    <citation type="submission" date="2019-12" db="EMBL/GenBank/DDBJ databases">
        <title>An insight into the sialome of adult female Ixodes ricinus ticks feeding for 6 days.</title>
        <authorList>
            <person name="Perner J."/>
            <person name="Ribeiro J.M.C."/>
        </authorList>
    </citation>
    <scope>NUCLEOTIDE SEQUENCE</scope>
    <source>
        <strain evidence="2">Semi-engorged</strain>
        <tissue evidence="2">Salivary glands</tissue>
    </source>
</reference>
<evidence type="ECO:0000256" key="1">
    <source>
        <dbReference type="SAM" id="SignalP"/>
    </source>
</evidence>
<keyword evidence="1" id="KW-0732">Signal</keyword>
<organism evidence="2">
    <name type="scientific">Ixodes ricinus</name>
    <name type="common">Common tick</name>
    <name type="synonym">Acarus ricinus</name>
    <dbReference type="NCBI Taxonomy" id="34613"/>
    <lineage>
        <taxon>Eukaryota</taxon>
        <taxon>Metazoa</taxon>
        <taxon>Ecdysozoa</taxon>
        <taxon>Arthropoda</taxon>
        <taxon>Chelicerata</taxon>
        <taxon>Arachnida</taxon>
        <taxon>Acari</taxon>
        <taxon>Parasitiformes</taxon>
        <taxon>Ixodida</taxon>
        <taxon>Ixodoidea</taxon>
        <taxon>Ixodidae</taxon>
        <taxon>Ixodinae</taxon>
        <taxon>Ixodes</taxon>
    </lineage>
</organism>
<protein>
    <submittedName>
        <fullName evidence="2">Putative secreted protein</fullName>
    </submittedName>
</protein>
<accession>A0A6B0V784</accession>
<sequence>MRRNSCLLVVLNSVDAAEHVEAQCDELVPGDRFQPHEPRPQGRLEELSHHSARVVVAQKVLDLSVRALDVGVMDSVGTDEHPVVRHPLSGAVPALGRDPEQGLHSTQVHFYELAKALAPRHPGSQRRPRRCGSKSGMVRVRRGTCAAGGLVAARWQWHGTVHQVHEPLALFCCRLYGGVIVDNISRRTVVSRCFCGGAIVGIFRWDICCLFYGGVVVDNVSRRTVVCRQGCGAGNSGRIAAAVEADRMVQTSMVPLRIVGAEKTFLQIAHDLLARN</sequence>
<dbReference type="AlphaFoldDB" id="A0A6B0V784"/>
<name>A0A6B0V784_IXORI</name>
<dbReference type="EMBL" id="GIFC01015468">
    <property type="protein sequence ID" value="MXU97551.1"/>
    <property type="molecule type" value="Transcribed_RNA"/>
</dbReference>
<feature type="chain" id="PRO_5025426325" evidence="1">
    <location>
        <begin position="23"/>
        <end position="276"/>
    </location>
</feature>